<evidence type="ECO:0000256" key="1">
    <source>
        <dbReference type="SAM" id="MobiDB-lite"/>
    </source>
</evidence>
<evidence type="ECO:0000256" key="2">
    <source>
        <dbReference type="SAM" id="SignalP"/>
    </source>
</evidence>
<accession>A0A0L0W033</accession>
<dbReference type="Proteomes" id="UP000054564">
    <property type="component" value="Unassembled WGS sequence"/>
</dbReference>
<evidence type="ECO:0000313" key="3">
    <source>
        <dbReference type="EMBL" id="KNF04827.1"/>
    </source>
</evidence>
<keyword evidence="2" id="KW-0732">Signal</keyword>
<protein>
    <submittedName>
        <fullName evidence="3">Uncharacterized protein</fullName>
    </submittedName>
</protein>
<gene>
    <name evidence="3" type="ORF">PSTG_01883</name>
</gene>
<sequence length="207" mass="22809">MHLACYRWSPLLAGLLIRDLAATTLRMAPMKGTSLQDSNLGGLRAADIARQFADLSVSSNEGALTHSGSQQKNAGNGLLQSANELLCSRINKSEQPLQTQHFTAAGSPRRDISDEKARYIGNANREFFANTEQLVTGRHNPIEEGSPPLVEESLHTSSELDVEHAPTKVLNSHRTFEMPLSLTPETDHRPQRQRGYDIWNKSPDGRG</sequence>
<feature type="region of interest" description="Disordered" evidence="1">
    <location>
        <begin position="138"/>
        <end position="207"/>
    </location>
</feature>
<organism evidence="3 4">
    <name type="scientific">Puccinia striiformis f. sp. tritici PST-78</name>
    <dbReference type="NCBI Taxonomy" id="1165861"/>
    <lineage>
        <taxon>Eukaryota</taxon>
        <taxon>Fungi</taxon>
        <taxon>Dikarya</taxon>
        <taxon>Basidiomycota</taxon>
        <taxon>Pucciniomycotina</taxon>
        <taxon>Pucciniomycetes</taxon>
        <taxon>Pucciniales</taxon>
        <taxon>Pucciniaceae</taxon>
        <taxon>Puccinia</taxon>
    </lineage>
</organism>
<dbReference type="EMBL" id="AJIL01000010">
    <property type="protein sequence ID" value="KNF04827.1"/>
    <property type="molecule type" value="Genomic_DNA"/>
</dbReference>
<feature type="chain" id="PRO_5005550194" evidence="2">
    <location>
        <begin position="23"/>
        <end position="207"/>
    </location>
</feature>
<comment type="caution">
    <text evidence="3">The sequence shown here is derived from an EMBL/GenBank/DDBJ whole genome shotgun (WGS) entry which is preliminary data.</text>
</comment>
<name>A0A0L0W033_9BASI</name>
<reference evidence="4" key="1">
    <citation type="submission" date="2014-03" db="EMBL/GenBank/DDBJ databases">
        <title>The Genome Sequence of Puccinia striiformis f. sp. tritici PST-78.</title>
        <authorList>
            <consortium name="The Broad Institute Genome Sequencing Platform"/>
            <person name="Cuomo C."/>
            <person name="Hulbert S."/>
            <person name="Chen X."/>
            <person name="Walker B."/>
            <person name="Young S.K."/>
            <person name="Zeng Q."/>
            <person name="Gargeya S."/>
            <person name="Fitzgerald M."/>
            <person name="Haas B."/>
            <person name="Abouelleil A."/>
            <person name="Alvarado L."/>
            <person name="Arachchi H.M."/>
            <person name="Berlin A.M."/>
            <person name="Chapman S.B."/>
            <person name="Goldberg J."/>
            <person name="Griggs A."/>
            <person name="Gujja S."/>
            <person name="Hansen M."/>
            <person name="Howarth C."/>
            <person name="Imamovic A."/>
            <person name="Larimer J."/>
            <person name="McCowan C."/>
            <person name="Montmayeur A."/>
            <person name="Murphy C."/>
            <person name="Neiman D."/>
            <person name="Pearson M."/>
            <person name="Priest M."/>
            <person name="Roberts A."/>
            <person name="Saif S."/>
            <person name="Shea T."/>
            <person name="Sisk P."/>
            <person name="Sykes S."/>
            <person name="Wortman J."/>
            <person name="Nusbaum C."/>
            <person name="Birren B."/>
        </authorList>
    </citation>
    <scope>NUCLEOTIDE SEQUENCE [LARGE SCALE GENOMIC DNA]</scope>
    <source>
        <strain evidence="4">race PST-78</strain>
    </source>
</reference>
<feature type="signal peptide" evidence="2">
    <location>
        <begin position="1"/>
        <end position="22"/>
    </location>
</feature>
<evidence type="ECO:0000313" key="4">
    <source>
        <dbReference type="Proteomes" id="UP000054564"/>
    </source>
</evidence>
<dbReference type="AlphaFoldDB" id="A0A0L0W033"/>
<proteinExistence type="predicted"/>
<keyword evidence="4" id="KW-1185">Reference proteome</keyword>